<feature type="coiled-coil region" evidence="1">
    <location>
        <begin position="194"/>
        <end position="221"/>
    </location>
</feature>
<reference evidence="2" key="1">
    <citation type="submission" date="2018-05" db="EMBL/GenBank/DDBJ databases">
        <authorList>
            <person name="Lanie J.A."/>
            <person name="Ng W.-L."/>
            <person name="Kazmierczak K.M."/>
            <person name="Andrzejewski T.M."/>
            <person name="Davidsen T.M."/>
            <person name="Wayne K.J."/>
            <person name="Tettelin H."/>
            <person name="Glass J.I."/>
            <person name="Rusch D."/>
            <person name="Podicherti R."/>
            <person name="Tsui H.-C.T."/>
            <person name="Winkler M.E."/>
        </authorList>
    </citation>
    <scope>NUCLEOTIDE SEQUENCE</scope>
</reference>
<proteinExistence type="predicted"/>
<dbReference type="AlphaFoldDB" id="A0A382Z7Z4"/>
<sequence>AAENRIDKMEGADESVFGDEDTFLTANSQLTRVKDALDKVSELIEANKPASGYDAHDLLQAEDIELLQGNLSIVGVELQRAQMHLSEWTAIGDMRVKEINASLAEAQAYGSEIQARLSYASAYQQASAARGQEGQSRMAQANITLSVAQQELARANAAIAEINILMGSYRLELEGVAPYLQAATGYISQAQGYVSEVNARMQREEQKYKWYQAQQAKLQADYDRGIQILAKG</sequence>
<organism evidence="2">
    <name type="scientific">marine metagenome</name>
    <dbReference type="NCBI Taxonomy" id="408172"/>
    <lineage>
        <taxon>unclassified sequences</taxon>
        <taxon>metagenomes</taxon>
        <taxon>ecological metagenomes</taxon>
    </lineage>
</organism>
<dbReference type="EMBL" id="UINC01181764">
    <property type="protein sequence ID" value="SVD91616.1"/>
    <property type="molecule type" value="Genomic_DNA"/>
</dbReference>
<feature type="non-terminal residue" evidence="2">
    <location>
        <position position="1"/>
    </location>
</feature>
<evidence type="ECO:0000313" key="2">
    <source>
        <dbReference type="EMBL" id="SVD91616.1"/>
    </source>
</evidence>
<keyword evidence="1" id="KW-0175">Coiled coil</keyword>
<name>A0A382Z7Z4_9ZZZZ</name>
<gene>
    <name evidence="2" type="ORF">METZ01_LOCUS444470</name>
</gene>
<feature type="coiled-coil region" evidence="1">
    <location>
        <begin position="138"/>
        <end position="165"/>
    </location>
</feature>
<evidence type="ECO:0000256" key="1">
    <source>
        <dbReference type="SAM" id="Coils"/>
    </source>
</evidence>
<accession>A0A382Z7Z4</accession>
<protein>
    <submittedName>
        <fullName evidence="2">Uncharacterized protein</fullName>
    </submittedName>
</protein>